<evidence type="ECO:0000256" key="1">
    <source>
        <dbReference type="SAM" id="MobiDB-lite"/>
    </source>
</evidence>
<feature type="compositionally biased region" description="Basic and acidic residues" evidence="1">
    <location>
        <begin position="1"/>
        <end position="17"/>
    </location>
</feature>
<dbReference type="Proteomes" id="UP000026915">
    <property type="component" value="Chromosome 1"/>
</dbReference>
<accession>A0A061DNG4</accession>
<evidence type="ECO:0000259" key="2">
    <source>
        <dbReference type="Pfam" id="PF03108"/>
    </source>
</evidence>
<evidence type="ECO:0000313" key="4">
    <source>
        <dbReference type="Proteomes" id="UP000026915"/>
    </source>
</evidence>
<feature type="domain" description="Transposase MuDR plant" evidence="2">
    <location>
        <begin position="223"/>
        <end position="283"/>
    </location>
</feature>
<gene>
    <name evidence="3" type="ORF">TCM_003706</name>
</gene>
<dbReference type="AlphaFoldDB" id="A0A061DNG4"/>
<evidence type="ECO:0000313" key="3">
    <source>
        <dbReference type="EMBL" id="EOX94210.1"/>
    </source>
</evidence>
<sequence>MARSDKKAFDLARERGSKSTKPRFGVPQETLVLCSSGSTRSWCLSRSTILGAPQEASMCDVPNVKLMITYNGHWVDDTYKSGETLVRGVGTYLLFLGLMELVEDVVGVKSWNREIKLHELLSHATEVSHLVFRDNEDLASPLPFTNDIAMAMSDDDAFDQMHDECVEDGIVDWNGDDYVGKHDNYLKEDSGDNNDIPDFNHVDGDMISFKIVAIKEFRSTDDCLYRGKVFPSKAKLKRALNMLALREHLEIRVKKSCHACFEVACKDKACKLVVCATKLLDEDYWQVHMFHKFEKSLKDDIAPNGIIKSIKPRTSSNRNFKVKLRVSQFRDDSKW</sequence>
<dbReference type="Gramene" id="EOX94210">
    <property type="protein sequence ID" value="EOX94210"/>
    <property type="gene ID" value="TCM_003706"/>
</dbReference>
<dbReference type="Pfam" id="PF03108">
    <property type="entry name" value="DBD_Tnp_Mut"/>
    <property type="match status" value="1"/>
</dbReference>
<name>A0A061DNG4_THECC</name>
<dbReference type="InterPro" id="IPR004332">
    <property type="entry name" value="Transposase_MuDR"/>
</dbReference>
<dbReference type="EMBL" id="CM001879">
    <property type="protein sequence ID" value="EOX94210.1"/>
    <property type="molecule type" value="Genomic_DNA"/>
</dbReference>
<proteinExistence type="predicted"/>
<protein>
    <recommendedName>
        <fullName evidence="2">Transposase MuDR plant domain-containing protein</fullName>
    </recommendedName>
</protein>
<reference evidence="3 4" key="1">
    <citation type="journal article" date="2013" name="Genome Biol.">
        <title>The genome sequence of the most widely cultivated cacao type and its use to identify candidate genes regulating pod color.</title>
        <authorList>
            <person name="Motamayor J.C."/>
            <person name="Mockaitis K."/>
            <person name="Schmutz J."/>
            <person name="Haiminen N."/>
            <person name="Iii D.L."/>
            <person name="Cornejo O."/>
            <person name="Findley S.D."/>
            <person name="Zheng P."/>
            <person name="Utro F."/>
            <person name="Royaert S."/>
            <person name="Saski C."/>
            <person name="Jenkins J."/>
            <person name="Podicheti R."/>
            <person name="Zhao M."/>
            <person name="Scheffler B.E."/>
            <person name="Stack J.C."/>
            <person name="Feltus F.A."/>
            <person name="Mustiga G.M."/>
            <person name="Amores F."/>
            <person name="Phillips W."/>
            <person name="Marelli J.P."/>
            <person name="May G.D."/>
            <person name="Shapiro H."/>
            <person name="Ma J."/>
            <person name="Bustamante C.D."/>
            <person name="Schnell R.J."/>
            <person name="Main D."/>
            <person name="Gilbert D."/>
            <person name="Parida L."/>
            <person name="Kuhn D.N."/>
        </authorList>
    </citation>
    <scope>NUCLEOTIDE SEQUENCE [LARGE SCALE GENOMIC DNA]</scope>
    <source>
        <strain evidence="4">cv. Matina 1-6</strain>
    </source>
</reference>
<organism evidence="3 4">
    <name type="scientific">Theobroma cacao</name>
    <name type="common">Cacao</name>
    <name type="synonym">Cocoa</name>
    <dbReference type="NCBI Taxonomy" id="3641"/>
    <lineage>
        <taxon>Eukaryota</taxon>
        <taxon>Viridiplantae</taxon>
        <taxon>Streptophyta</taxon>
        <taxon>Embryophyta</taxon>
        <taxon>Tracheophyta</taxon>
        <taxon>Spermatophyta</taxon>
        <taxon>Magnoliopsida</taxon>
        <taxon>eudicotyledons</taxon>
        <taxon>Gunneridae</taxon>
        <taxon>Pentapetalae</taxon>
        <taxon>rosids</taxon>
        <taxon>malvids</taxon>
        <taxon>Malvales</taxon>
        <taxon>Malvaceae</taxon>
        <taxon>Byttnerioideae</taxon>
        <taxon>Theobroma</taxon>
    </lineage>
</organism>
<dbReference type="HOGENOM" id="CLU_830045_0_0_1"/>
<keyword evidence="4" id="KW-1185">Reference proteome</keyword>
<feature type="region of interest" description="Disordered" evidence="1">
    <location>
        <begin position="1"/>
        <end position="22"/>
    </location>
</feature>
<dbReference type="InParanoid" id="A0A061DNG4"/>